<dbReference type="GO" id="GO:0016757">
    <property type="term" value="F:glycosyltransferase activity"/>
    <property type="evidence" value="ECO:0007669"/>
    <property type="project" value="InterPro"/>
</dbReference>
<evidence type="ECO:0000256" key="1">
    <source>
        <dbReference type="SAM" id="MobiDB-lite"/>
    </source>
</evidence>
<dbReference type="PANTHER" id="PTHR11183">
    <property type="entry name" value="GLYCOGENIN SUBFAMILY MEMBER"/>
    <property type="match status" value="1"/>
</dbReference>
<keyword evidence="3" id="KW-1185">Reference proteome</keyword>
<gene>
    <name evidence="2" type="ORF">IAR55_000984</name>
</gene>
<evidence type="ECO:0008006" key="4">
    <source>
        <dbReference type="Google" id="ProtNLM"/>
    </source>
</evidence>
<dbReference type="CDD" id="cd02537">
    <property type="entry name" value="GT8_Glycogenin"/>
    <property type="match status" value="1"/>
</dbReference>
<feature type="region of interest" description="Disordered" evidence="1">
    <location>
        <begin position="288"/>
        <end position="327"/>
    </location>
</feature>
<dbReference type="RefSeq" id="XP_066805315.1">
    <property type="nucleotide sequence ID" value="XM_066944114.1"/>
</dbReference>
<name>A0AAW0Z560_9TREE</name>
<comment type="caution">
    <text evidence="2">The sequence shown here is derived from an EMBL/GenBank/DDBJ whole genome shotgun (WGS) entry which is preliminary data.</text>
</comment>
<accession>A0AAW0Z560</accession>
<dbReference type="InterPro" id="IPR002495">
    <property type="entry name" value="Glyco_trans_8"/>
</dbReference>
<dbReference type="InterPro" id="IPR029044">
    <property type="entry name" value="Nucleotide-diphossugar_trans"/>
</dbReference>
<dbReference type="InterPro" id="IPR050587">
    <property type="entry name" value="GNT1/Glycosyltrans_8"/>
</dbReference>
<dbReference type="AlphaFoldDB" id="A0AAW0Z560"/>
<dbReference type="KEGG" id="kne:92178243"/>
<dbReference type="EMBL" id="JBCAWK010000002">
    <property type="protein sequence ID" value="KAK8865836.1"/>
    <property type="molecule type" value="Genomic_DNA"/>
</dbReference>
<evidence type="ECO:0000313" key="2">
    <source>
        <dbReference type="EMBL" id="KAK8865836.1"/>
    </source>
</evidence>
<dbReference type="Proteomes" id="UP001388673">
    <property type="component" value="Unassembled WGS sequence"/>
</dbReference>
<dbReference type="Pfam" id="PF01501">
    <property type="entry name" value="Glyco_transf_8"/>
    <property type="match status" value="1"/>
</dbReference>
<dbReference type="SUPFAM" id="SSF53448">
    <property type="entry name" value="Nucleotide-diphospho-sugar transferases"/>
    <property type="match status" value="1"/>
</dbReference>
<organism evidence="2 3">
    <name type="scientific">Kwoniella newhampshirensis</name>
    <dbReference type="NCBI Taxonomy" id="1651941"/>
    <lineage>
        <taxon>Eukaryota</taxon>
        <taxon>Fungi</taxon>
        <taxon>Dikarya</taxon>
        <taxon>Basidiomycota</taxon>
        <taxon>Agaricomycotina</taxon>
        <taxon>Tremellomycetes</taxon>
        <taxon>Tremellales</taxon>
        <taxon>Cryptococcaceae</taxon>
        <taxon>Kwoniella</taxon>
    </lineage>
</organism>
<reference evidence="2 3" key="1">
    <citation type="journal article" date="2024" name="bioRxiv">
        <title>Comparative genomics of Cryptococcus and Kwoniella reveals pathogenesis evolution and contrasting karyotype dynamics via intercentromeric recombination or chromosome fusion.</title>
        <authorList>
            <person name="Coelho M.A."/>
            <person name="David-Palma M."/>
            <person name="Shea T."/>
            <person name="Bowers K."/>
            <person name="McGinley-Smith S."/>
            <person name="Mohammad A.W."/>
            <person name="Gnirke A."/>
            <person name="Yurkov A.M."/>
            <person name="Nowrousian M."/>
            <person name="Sun S."/>
            <person name="Cuomo C.A."/>
            <person name="Heitman J."/>
        </authorList>
    </citation>
    <scope>NUCLEOTIDE SEQUENCE [LARGE SCALE GENOMIC DNA]</scope>
    <source>
        <strain evidence="2 3">CBS 13917</strain>
    </source>
</reference>
<dbReference type="GeneID" id="92178243"/>
<dbReference type="Gene3D" id="3.90.550.10">
    <property type="entry name" value="Spore Coat Polysaccharide Biosynthesis Protein SpsA, Chain A"/>
    <property type="match status" value="1"/>
</dbReference>
<evidence type="ECO:0000313" key="3">
    <source>
        <dbReference type="Proteomes" id="UP001388673"/>
    </source>
</evidence>
<sequence length="383" mass="43370">MAISPPSSPSPVGKRAWVTLVTNPTYLAGLLALHRTLISVSSYPLVVMTTPTLPLSSQALISSYGIQVRLVPHLAPSSEQNHPGFDPSFVRFADTWTKLRAFGLTEFDKIILIDVDMIFLRGMDELFDMELPGQDWIAAAPACVCNPFKLEHYPRDWIPANCSFRHQSTLSTLSSPPTPSSSSPRTAHLLNGGLVVLHPSISTFDTILDHLNNSPQIPNYKFPDQDLLAEVFQGRWKPLPWWCNALKTLRSVHKPIWKDGEVRLIHYILDKPWNKRPVSLPPYQSTIHELPLTPDSPESYPNHPSNNVGGGGENTTTTSNEPIRRRPLPPRLLDAVKKTGPQESLRDYEEVHKWWWIVYEDLLDEMKGSGDERWKEVDQWVKR</sequence>
<proteinExistence type="predicted"/>
<protein>
    <recommendedName>
        <fullName evidence="4">Galactinol synthase</fullName>
    </recommendedName>
</protein>